<dbReference type="PROSITE" id="PS50070">
    <property type="entry name" value="KRINGLE_2"/>
    <property type="match status" value="1"/>
</dbReference>
<evidence type="ECO:0000256" key="1">
    <source>
        <dbReference type="ARBA" id="ARBA00022572"/>
    </source>
</evidence>
<dbReference type="InterPro" id="IPR038178">
    <property type="entry name" value="Kringle_sf"/>
</dbReference>
<keyword evidence="6" id="KW-1185">Reference proteome</keyword>
<dbReference type="AlphaFoldDB" id="A0A8S4PYR4"/>
<dbReference type="InterPro" id="IPR018056">
    <property type="entry name" value="Kringle_CS"/>
</dbReference>
<comment type="caution">
    <text evidence="5">The sequence shown here is derived from an EMBL/GenBank/DDBJ whole genome shotgun (WGS) entry which is preliminary data.</text>
</comment>
<dbReference type="OrthoDB" id="6144115at2759"/>
<name>A0A8S4PYR4_OWEFU</name>
<dbReference type="EMBL" id="CAIIXF020000011">
    <property type="protein sequence ID" value="CAH1799071.1"/>
    <property type="molecule type" value="Genomic_DNA"/>
</dbReference>
<evidence type="ECO:0000313" key="5">
    <source>
        <dbReference type="EMBL" id="CAH1799071.1"/>
    </source>
</evidence>
<dbReference type="PROSITE" id="PS00021">
    <property type="entry name" value="KRINGLE_1"/>
    <property type="match status" value="1"/>
</dbReference>
<dbReference type="Proteomes" id="UP000749559">
    <property type="component" value="Unassembled WGS sequence"/>
</dbReference>
<dbReference type="InterPro" id="IPR050759">
    <property type="entry name" value="Serine_protease_kringle"/>
</dbReference>
<evidence type="ECO:0000256" key="2">
    <source>
        <dbReference type="ARBA" id="ARBA00023157"/>
    </source>
</evidence>
<dbReference type="InterPro" id="IPR000001">
    <property type="entry name" value="Kringle"/>
</dbReference>
<dbReference type="Gene3D" id="2.40.20.10">
    <property type="entry name" value="Plasminogen Kringle 4"/>
    <property type="match status" value="1"/>
</dbReference>
<evidence type="ECO:0000259" key="4">
    <source>
        <dbReference type="PROSITE" id="PS50070"/>
    </source>
</evidence>
<organism evidence="5 6">
    <name type="scientific">Owenia fusiformis</name>
    <name type="common">Polychaete worm</name>
    <dbReference type="NCBI Taxonomy" id="6347"/>
    <lineage>
        <taxon>Eukaryota</taxon>
        <taxon>Metazoa</taxon>
        <taxon>Spiralia</taxon>
        <taxon>Lophotrochozoa</taxon>
        <taxon>Annelida</taxon>
        <taxon>Polychaeta</taxon>
        <taxon>Sedentaria</taxon>
        <taxon>Canalipalpata</taxon>
        <taxon>Sabellida</taxon>
        <taxon>Oweniida</taxon>
        <taxon>Oweniidae</taxon>
        <taxon>Owenia</taxon>
    </lineage>
</organism>
<dbReference type="PANTHER" id="PTHR24261:SF7">
    <property type="entry name" value="KRINGLE DOMAIN-CONTAINING PROTEIN"/>
    <property type="match status" value="1"/>
</dbReference>
<dbReference type="PANTHER" id="PTHR24261">
    <property type="entry name" value="PLASMINOGEN-RELATED"/>
    <property type="match status" value="1"/>
</dbReference>
<keyword evidence="1 3" id="KW-0420">Kringle</keyword>
<evidence type="ECO:0000313" key="6">
    <source>
        <dbReference type="Proteomes" id="UP000749559"/>
    </source>
</evidence>
<dbReference type="Pfam" id="PF00051">
    <property type="entry name" value="Kringle"/>
    <property type="match status" value="1"/>
</dbReference>
<sequence length="211" mass="24559">MLHVVLNLSNNIFIQFLLIYLARSRRGYHPDTTFPFNLTMFCKLSVTGEEYTGHMSETRGGHKCMQWSKQRPHEHTLGSTDREFIDGSVKAAKNYCRNVNSDPLGPWCYTTNKRVEFDYCDVPVCSEQECKRRFEMTYFDVTAQELSHSLSFFIICITYVHCTLWHSVHCSLECICLHCSNKCSLLQICCHCRNKCSLLQICVHCSNRLLF</sequence>
<protein>
    <recommendedName>
        <fullName evidence="4">Kringle domain-containing protein</fullName>
    </recommendedName>
</protein>
<dbReference type="InterPro" id="IPR013806">
    <property type="entry name" value="Kringle-like"/>
</dbReference>
<evidence type="ECO:0000256" key="3">
    <source>
        <dbReference type="PROSITE-ProRule" id="PRU00121"/>
    </source>
</evidence>
<gene>
    <name evidence="5" type="ORF">OFUS_LOCUS23126</name>
</gene>
<dbReference type="SUPFAM" id="SSF57440">
    <property type="entry name" value="Kringle-like"/>
    <property type="match status" value="1"/>
</dbReference>
<dbReference type="PRINTS" id="PR00018">
    <property type="entry name" value="KRINGLE"/>
</dbReference>
<dbReference type="SMART" id="SM00130">
    <property type="entry name" value="KR"/>
    <property type="match status" value="1"/>
</dbReference>
<comment type="caution">
    <text evidence="3">Lacks conserved residue(s) required for the propagation of feature annotation.</text>
</comment>
<accession>A0A8S4PYR4</accession>
<proteinExistence type="predicted"/>
<reference evidence="5" key="1">
    <citation type="submission" date="2022-03" db="EMBL/GenBank/DDBJ databases">
        <authorList>
            <person name="Martin C."/>
        </authorList>
    </citation>
    <scope>NUCLEOTIDE SEQUENCE</scope>
</reference>
<keyword evidence="2" id="KW-1015">Disulfide bond</keyword>
<feature type="domain" description="Kringle" evidence="4">
    <location>
        <begin position="48"/>
        <end position="125"/>
    </location>
</feature>
<dbReference type="CDD" id="cd00108">
    <property type="entry name" value="KR"/>
    <property type="match status" value="1"/>
</dbReference>